<reference evidence="2" key="1">
    <citation type="journal article" date="2011" name="Genome Biol.">
        <title>The draft genome of the carcinogenic human liver fluke Clonorchis sinensis.</title>
        <authorList>
            <person name="Wang X."/>
            <person name="Chen W."/>
            <person name="Huang Y."/>
            <person name="Sun J."/>
            <person name="Men J."/>
            <person name="Liu H."/>
            <person name="Luo F."/>
            <person name="Guo L."/>
            <person name="Lv X."/>
            <person name="Deng C."/>
            <person name="Zhou C."/>
            <person name="Fan Y."/>
            <person name="Li X."/>
            <person name="Huang L."/>
            <person name="Hu Y."/>
            <person name="Liang C."/>
            <person name="Hu X."/>
            <person name="Xu J."/>
            <person name="Yu X."/>
        </authorList>
    </citation>
    <scope>NUCLEOTIDE SEQUENCE [LARGE SCALE GENOMIC DNA]</scope>
    <source>
        <strain evidence="2">Henan</strain>
    </source>
</reference>
<keyword evidence="3" id="KW-1185">Reference proteome</keyword>
<dbReference type="Proteomes" id="UP000008909">
    <property type="component" value="Unassembled WGS sequence"/>
</dbReference>
<accession>G7YU89</accession>
<dbReference type="AlphaFoldDB" id="G7YU89"/>
<evidence type="ECO:0000256" key="1">
    <source>
        <dbReference type="SAM" id="MobiDB-lite"/>
    </source>
</evidence>
<dbReference type="EMBL" id="DF144282">
    <property type="protein sequence ID" value="GAA56519.1"/>
    <property type="molecule type" value="Genomic_DNA"/>
</dbReference>
<feature type="region of interest" description="Disordered" evidence="1">
    <location>
        <begin position="1"/>
        <end position="48"/>
    </location>
</feature>
<feature type="compositionally biased region" description="Polar residues" evidence="1">
    <location>
        <begin position="34"/>
        <end position="44"/>
    </location>
</feature>
<evidence type="ECO:0000313" key="3">
    <source>
        <dbReference type="Proteomes" id="UP000008909"/>
    </source>
</evidence>
<proteinExistence type="predicted"/>
<sequence>MKHGNLSLQKSVTDQSSPGLSGQNAIQLEDGPFESNNDTESNSLGLHKYSNPQHPLYFGSELPHFHPTNCKPKQSANKCNTYSILEDLPVMLDFRLT</sequence>
<name>G7YU89_CLOSI</name>
<organism evidence="2 3">
    <name type="scientific">Clonorchis sinensis</name>
    <name type="common">Chinese liver fluke</name>
    <dbReference type="NCBI Taxonomy" id="79923"/>
    <lineage>
        <taxon>Eukaryota</taxon>
        <taxon>Metazoa</taxon>
        <taxon>Spiralia</taxon>
        <taxon>Lophotrochozoa</taxon>
        <taxon>Platyhelminthes</taxon>
        <taxon>Trematoda</taxon>
        <taxon>Digenea</taxon>
        <taxon>Opisthorchiida</taxon>
        <taxon>Opisthorchiata</taxon>
        <taxon>Opisthorchiidae</taxon>
        <taxon>Clonorchis</taxon>
    </lineage>
</organism>
<dbReference type="InParanoid" id="G7YU89"/>
<protein>
    <submittedName>
        <fullName evidence="2">Uncharacterized protein</fullName>
    </submittedName>
</protein>
<feature type="compositionally biased region" description="Polar residues" evidence="1">
    <location>
        <begin position="1"/>
        <end position="26"/>
    </location>
</feature>
<gene>
    <name evidence="2" type="ORF">CLF_111045</name>
</gene>
<evidence type="ECO:0000313" key="2">
    <source>
        <dbReference type="EMBL" id="GAA56519.1"/>
    </source>
</evidence>
<reference key="2">
    <citation type="submission" date="2011-10" db="EMBL/GenBank/DDBJ databases">
        <title>The genome and transcriptome sequence of Clonorchis sinensis provide insights into the carcinogenic liver fluke.</title>
        <authorList>
            <person name="Wang X."/>
            <person name="Huang Y."/>
            <person name="Chen W."/>
            <person name="Liu H."/>
            <person name="Guo L."/>
            <person name="Chen Y."/>
            <person name="Luo F."/>
            <person name="Zhou W."/>
            <person name="Sun J."/>
            <person name="Mao Q."/>
            <person name="Liang P."/>
            <person name="Zhou C."/>
            <person name="Tian Y."/>
            <person name="Men J."/>
            <person name="Lv X."/>
            <person name="Huang L."/>
            <person name="Zhou J."/>
            <person name="Hu Y."/>
            <person name="Li R."/>
            <person name="Zhang F."/>
            <person name="Lei H."/>
            <person name="Li X."/>
            <person name="Hu X."/>
            <person name="Liang C."/>
            <person name="Xu J."/>
            <person name="Wu Z."/>
            <person name="Yu X."/>
        </authorList>
    </citation>
    <scope>NUCLEOTIDE SEQUENCE</scope>
    <source>
        <strain>Henan</strain>
    </source>
</reference>